<dbReference type="OrthoDB" id="7594837at2"/>
<organism evidence="2 3">
    <name type="scientific">Novosphingobium ginsenosidimutans</name>
    <dbReference type="NCBI Taxonomy" id="1176536"/>
    <lineage>
        <taxon>Bacteria</taxon>
        <taxon>Pseudomonadati</taxon>
        <taxon>Pseudomonadota</taxon>
        <taxon>Alphaproteobacteria</taxon>
        <taxon>Sphingomonadales</taxon>
        <taxon>Sphingomonadaceae</taxon>
        <taxon>Novosphingobium</taxon>
    </lineage>
</organism>
<gene>
    <name evidence="2" type="ORF">FRF71_03720</name>
</gene>
<dbReference type="NCBIfam" id="NF047636">
    <property type="entry name" value="CC_3452_fam"/>
    <property type="match status" value="1"/>
</dbReference>
<dbReference type="InterPro" id="IPR058067">
    <property type="entry name" value="CC_3452-like"/>
</dbReference>
<keyword evidence="3" id="KW-1185">Reference proteome</keyword>
<dbReference type="RefSeq" id="WP_147089299.1">
    <property type="nucleotide sequence ID" value="NZ_BAABJD010000001.1"/>
</dbReference>
<dbReference type="Proteomes" id="UP000321172">
    <property type="component" value="Chromosome"/>
</dbReference>
<proteinExistence type="predicted"/>
<evidence type="ECO:0008006" key="4">
    <source>
        <dbReference type="Google" id="ProtNLM"/>
    </source>
</evidence>
<dbReference type="KEGG" id="ngf:FRF71_03720"/>
<sequence length="113" mass="11411">MIATANPFSRTLLAAGLAVVGTIASFAATTNTAQAQTASRYSATLAAPAAEAAKVVNGVNWTCNGTECSGRIDGAAPINTCTRVVKAFGQVTKFATPKGEFDADKLARCNAAA</sequence>
<feature type="chain" id="PRO_5022911851" description="Secreted protein" evidence="1">
    <location>
        <begin position="28"/>
        <end position="113"/>
    </location>
</feature>
<dbReference type="Pfam" id="PF26624">
    <property type="entry name" value="DUF8200"/>
    <property type="match status" value="1"/>
</dbReference>
<reference evidence="2 3" key="1">
    <citation type="journal article" date="2013" name="J. Microbiol. Biotechnol.">
        <title>Novosphingobium ginsenosidimutans sp. nov., with the ability to convert ginsenoside.</title>
        <authorList>
            <person name="Kim J.K."/>
            <person name="He D."/>
            <person name="Liu Q.M."/>
            <person name="Park H.Y."/>
            <person name="Jung M.S."/>
            <person name="Yoon M.H."/>
            <person name="Kim S.C."/>
            <person name="Im W.T."/>
        </authorList>
    </citation>
    <scope>NUCLEOTIDE SEQUENCE [LARGE SCALE GENOMIC DNA]</scope>
    <source>
        <strain evidence="2 3">FW-6</strain>
    </source>
</reference>
<dbReference type="EMBL" id="CP042345">
    <property type="protein sequence ID" value="QEA15320.1"/>
    <property type="molecule type" value="Genomic_DNA"/>
</dbReference>
<feature type="signal peptide" evidence="1">
    <location>
        <begin position="1"/>
        <end position="27"/>
    </location>
</feature>
<dbReference type="InterPro" id="IPR058513">
    <property type="entry name" value="DUF8200"/>
</dbReference>
<name>A0A5B8S1T8_9SPHN</name>
<dbReference type="AlphaFoldDB" id="A0A5B8S1T8"/>
<keyword evidence="1" id="KW-0732">Signal</keyword>
<evidence type="ECO:0000256" key="1">
    <source>
        <dbReference type="SAM" id="SignalP"/>
    </source>
</evidence>
<accession>A0A5B8S1T8</accession>
<evidence type="ECO:0000313" key="3">
    <source>
        <dbReference type="Proteomes" id="UP000321172"/>
    </source>
</evidence>
<evidence type="ECO:0000313" key="2">
    <source>
        <dbReference type="EMBL" id="QEA15320.1"/>
    </source>
</evidence>
<protein>
    <recommendedName>
        <fullName evidence="4">Secreted protein</fullName>
    </recommendedName>
</protein>